<sequence>MDKKFEALIDSAIEKFTMVGVEVKGVLVCDKNGLSLASKDVSISPGPTARLAELAASLSGRRTTVCLEHNEDQVLIQQTDKAVVSVYTKHAT</sequence>
<dbReference type="Proteomes" id="UP000663845">
    <property type="component" value="Unassembled WGS sequence"/>
</dbReference>
<dbReference type="Proteomes" id="UP000663832">
    <property type="component" value="Unassembled WGS sequence"/>
</dbReference>
<keyword evidence="6" id="KW-1185">Reference proteome</keyword>
<dbReference type="GO" id="GO:0071986">
    <property type="term" value="C:Ragulator complex"/>
    <property type="evidence" value="ECO:0007669"/>
    <property type="project" value="InterPro"/>
</dbReference>
<gene>
    <name evidence="1" type="ORF">IZO911_LOCUS3031</name>
    <name evidence="2" type="ORF">JYZ213_LOCUS2598</name>
    <name evidence="5" type="ORF">KXQ929_LOCUS12817</name>
    <name evidence="4" type="ORF">OXD698_LOCUS13509</name>
    <name evidence="3" type="ORF">QVE165_LOCUS6173</name>
</gene>
<dbReference type="OrthoDB" id="10018203at2759"/>
<dbReference type="Proteomes" id="UP000663844">
    <property type="component" value="Unassembled WGS sequence"/>
</dbReference>
<dbReference type="Proteomes" id="UP000663860">
    <property type="component" value="Unassembled WGS sequence"/>
</dbReference>
<reference evidence="2" key="1">
    <citation type="submission" date="2021-02" db="EMBL/GenBank/DDBJ databases">
        <authorList>
            <person name="Nowell W R."/>
        </authorList>
    </citation>
    <scope>NUCLEOTIDE SEQUENCE</scope>
</reference>
<organism evidence="2 7">
    <name type="scientific">Adineta steineri</name>
    <dbReference type="NCBI Taxonomy" id="433720"/>
    <lineage>
        <taxon>Eukaryota</taxon>
        <taxon>Metazoa</taxon>
        <taxon>Spiralia</taxon>
        <taxon>Gnathifera</taxon>
        <taxon>Rotifera</taxon>
        <taxon>Eurotatoria</taxon>
        <taxon>Bdelloidea</taxon>
        <taxon>Adinetida</taxon>
        <taxon>Adinetidae</taxon>
        <taxon>Adineta</taxon>
    </lineage>
</organism>
<dbReference type="GO" id="GO:0043066">
    <property type="term" value="P:negative regulation of apoptotic process"/>
    <property type="evidence" value="ECO:0007669"/>
    <property type="project" value="InterPro"/>
</dbReference>
<protein>
    <recommendedName>
        <fullName evidence="8">Late endosomal/lysosomal adaptor and MAPK and MTOR activator 5</fullName>
    </recommendedName>
</protein>
<dbReference type="EMBL" id="CAJNOG010000013">
    <property type="protein sequence ID" value="CAF0752908.1"/>
    <property type="molecule type" value="Genomic_DNA"/>
</dbReference>
<evidence type="ECO:0000313" key="6">
    <source>
        <dbReference type="Proteomes" id="UP000663832"/>
    </source>
</evidence>
<evidence type="ECO:0000313" key="3">
    <source>
        <dbReference type="EMBL" id="CAF0838371.1"/>
    </source>
</evidence>
<dbReference type="EMBL" id="CAJNOE010000015">
    <property type="protein sequence ID" value="CAF0733321.1"/>
    <property type="molecule type" value="Genomic_DNA"/>
</dbReference>
<comment type="caution">
    <text evidence="2">The sequence shown here is derived from an EMBL/GenBank/DDBJ whole genome shotgun (WGS) entry which is preliminary data.</text>
</comment>
<evidence type="ECO:0000313" key="2">
    <source>
        <dbReference type="EMBL" id="CAF0752908.1"/>
    </source>
</evidence>
<name>A0A813PCJ2_9BILA</name>
<evidence type="ECO:0000313" key="5">
    <source>
        <dbReference type="EMBL" id="CAF3727367.1"/>
    </source>
</evidence>
<dbReference type="Pfam" id="PF16672">
    <property type="entry name" value="LAMTOR5"/>
    <property type="match status" value="1"/>
</dbReference>
<accession>A0A813PCJ2</accession>
<dbReference type="Gene3D" id="3.30.450.30">
    <property type="entry name" value="Dynein light chain 2a, cytoplasmic"/>
    <property type="match status" value="1"/>
</dbReference>
<dbReference type="EMBL" id="CAJNOM010000025">
    <property type="protein sequence ID" value="CAF0838371.1"/>
    <property type="molecule type" value="Genomic_DNA"/>
</dbReference>
<dbReference type="EMBL" id="CAJOBB010000670">
    <property type="protein sequence ID" value="CAF3727367.1"/>
    <property type="molecule type" value="Genomic_DNA"/>
</dbReference>
<proteinExistence type="predicted"/>
<dbReference type="EMBL" id="CAJOAZ010000824">
    <property type="protein sequence ID" value="CAF3719001.1"/>
    <property type="molecule type" value="Genomic_DNA"/>
</dbReference>
<evidence type="ECO:0000313" key="1">
    <source>
        <dbReference type="EMBL" id="CAF0733321.1"/>
    </source>
</evidence>
<dbReference type="InterPro" id="IPR024135">
    <property type="entry name" value="LAMTOR5"/>
</dbReference>
<dbReference type="Proteomes" id="UP000663868">
    <property type="component" value="Unassembled WGS sequence"/>
</dbReference>
<evidence type="ECO:0008006" key="8">
    <source>
        <dbReference type="Google" id="ProtNLM"/>
    </source>
</evidence>
<evidence type="ECO:0000313" key="4">
    <source>
        <dbReference type="EMBL" id="CAF3719001.1"/>
    </source>
</evidence>
<evidence type="ECO:0000313" key="7">
    <source>
        <dbReference type="Proteomes" id="UP000663845"/>
    </source>
</evidence>
<dbReference type="AlphaFoldDB" id="A0A813PCJ2"/>